<dbReference type="eggNOG" id="ENOG503317U">
    <property type="taxonomic scope" value="Bacteria"/>
</dbReference>
<reference evidence="2 3" key="1">
    <citation type="submission" date="2010-03" db="EMBL/GenBank/DDBJ databases">
        <authorList>
            <consortium name="The Broad Institute Genome Sequencing Platform"/>
            <person name="Ward D."/>
            <person name="Earl A."/>
            <person name="Feldgarden M."/>
            <person name="Gevers D."/>
            <person name="Young S."/>
            <person name="Zeng Q."/>
            <person name="Koehrsen M."/>
            <person name="Alvarado L."/>
            <person name="Berlin A.M."/>
            <person name="Borenstein D."/>
            <person name="Chapman S.B."/>
            <person name="Chen Z."/>
            <person name="Engels R."/>
            <person name="Freedman E."/>
            <person name="Gellesch M."/>
            <person name="Goldberg J."/>
            <person name="Griggs A."/>
            <person name="Gujja S."/>
            <person name="Heilman E.R."/>
            <person name="Heiman D.I."/>
            <person name="Hepburn T.A."/>
            <person name="Howarth C."/>
            <person name="Jen D."/>
            <person name="Larson L."/>
            <person name="Mehta T."/>
            <person name="Park D."/>
            <person name="Pearson M."/>
            <person name="Richards J."/>
            <person name="Roberts A."/>
            <person name="Saif S."/>
            <person name="Shea T.D."/>
            <person name="Shenoy N."/>
            <person name="Sisk P."/>
            <person name="Stolte C."/>
            <person name="Sykes S.N."/>
            <person name="Walk T."/>
            <person name="White J."/>
            <person name="Yandava C."/>
            <person name="Izard J."/>
            <person name="Baranova O.V."/>
            <person name="Blanton J.M."/>
            <person name="Tanner A.C."/>
            <person name="Dewhirst F."/>
            <person name="Haas B."/>
            <person name="Nusbaum C."/>
            <person name="Birren B."/>
        </authorList>
    </citation>
    <scope>NUCLEOTIDE SEQUENCE [LARGE SCALE GENOMIC DNA]</scope>
    <source>
        <strain evidence="2 3">ATCC 29453</strain>
    </source>
</reference>
<dbReference type="EMBL" id="ADCY02000041">
    <property type="protein sequence ID" value="EJZ50185.1"/>
    <property type="molecule type" value="Genomic_DNA"/>
</dbReference>
<dbReference type="AlphaFoldDB" id="U6Q263"/>
<evidence type="ECO:0000313" key="3">
    <source>
        <dbReference type="Proteomes" id="UP000017813"/>
    </source>
</evidence>
<sequence>MENFKQGGANLPPPAPQYRSHTVLPPQSPQIAPQTVQSETVSGSLKKWLGGMVNNPTTGALSHDKVWANVAAGVMTYQFATGTPAEWQWWAYGGMVGGYGLARREIAAVQQTSEKKEK</sequence>
<reference evidence="2 3" key="2">
    <citation type="submission" date="2011-10" db="EMBL/GenBank/DDBJ databases">
        <title>The Genome Sequence of Simonsiella muelleri ATCC 29453.</title>
        <authorList>
            <consortium name="The Broad Institute Genome Sequencing Platform"/>
            <consortium name="The Broad Institute Genome Sequencing Center for Infectious Disease"/>
            <person name="Earl A."/>
            <person name="Ward D."/>
            <person name="Feldgarden M."/>
            <person name="Gevers D."/>
            <person name="Izard J."/>
            <person name="Baranova O.V."/>
            <person name="Blanton J.M."/>
            <person name="Tanner A.C."/>
            <person name="Dewhirst F."/>
            <person name="Young S.K."/>
            <person name="Zeng Q."/>
            <person name="Gargeya S."/>
            <person name="Fitzgerald M."/>
            <person name="Haas B."/>
            <person name="Abouelleil A."/>
            <person name="Alvarado L."/>
            <person name="Arachchi H.M."/>
            <person name="Berlin A."/>
            <person name="Brown A."/>
            <person name="Chapman S.B."/>
            <person name="Chen Z."/>
            <person name="Dunbar C."/>
            <person name="Freedman E."/>
            <person name="Gearin G."/>
            <person name="Goldberg J."/>
            <person name="Griggs A."/>
            <person name="Gujja S."/>
            <person name="Heiman D."/>
            <person name="Howarth C."/>
            <person name="Larson L."/>
            <person name="Lui A."/>
            <person name="MacDonald P.J.P."/>
            <person name="Montmayeur A."/>
            <person name="Murphy C."/>
            <person name="Neiman D."/>
            <person name="Pearson M."/>
            <person name="Priest M."/>
            <person name="Roberts A."/>
            <person name="Saif S."/>
            <person name="Shea T."/>
            <person name="Shenoy N."/>
            <person name="Sisk P."/>
            <person name="Stolte C."/>
            <person name="Sykes S."/>
            <person name="Wortman J."/>
            <person name="Nusbaum C."/>
            <person name="Birren B."/>
        </authorList>
    </citation>
    <scope>NUCLEOTIDE SEQUENCE [LARGE SCALE GENOMIC DNA]</scope>
    <source>
        <strain evidence="2 3">ATCC 29453</strain>
    </source>
</reference>
<keyword evidence="3" id="KW-1185">Reference proteome</keyword>
<feature type="region of interest" description="Disordered" evidence="1">
    <location>
        <begin position="1"/>
        <end position="37"/>
    </location>
</feature>
<name>U6Q263_9NEIS</name>
<dbReference type="RefSeq" id="WP_002642271.1">
    <property type="nucleotide sequence ID" value="NZ_CP019448.1"/>
</dbReference>
<dbReference type="Proteomes" id="UP000017813">
    <property type="component" value="Unassembled WGS sequence"/>
</dbReference>
<evidence type="ECO:0000313" key="2">
    <source>
        <dbReference type="EMBL" id="EJZ50185.1"/>
    </source>
</evidence>
<protein>
    <submittedName>
        <fullName evidence="2">Uncharacterized protein</fullName>
    </submittedName>
</protein>
<accession>U6Q263</accession>
<dbReference type="STRING" id="641147.HMPREF9021_02579"/>
<dbReference type="HOGENOM" id="CLU_2071545_0_0_4"/>
<evidence type="ECO:0000256" key="1">
    <source>
        <dbReference type="SAM" id="MobiDB-lite"/>
    </source>
</evidence>
<gene>
    <name evidence="2" type="ORF">HMPREF9021_02579</name>
</gene>
<proteinExistence type="predicted"/>
<comment type="caution">
    <text evidence="2">The sequence shown here is derived from an EMBL/GenBank/DDBJ whole genome shotgun (WGS) entry which is preliminary data.</text>
</comment>
<organism evidence="2 3">
    <name type="scientific">Simonsiella muelleri ATCC 29453</name>
    <dbReference type="NCBI Taxonomy" id="641147"/>
    <lineage>
        <taxon>Bacteria</taxon>
        <taxon>Pseudomonadati</taxon>
        <taxon>Pseudomonadota</taxon>
        <taxon>Betaproteobacteria</taxon>
        <taxon>Neisseriales</taxon>
        <taxon>Neisseriaceae</taxon>
        <taxon>Simonsiella</taxon>
    </lineage>
</organism>